<keyword evidence="8" id="KW-0472">Membrane</keyword>
<comment type="function">
    <text evidence="9">Part of the ABC transporter FtsEX involved in cellular division. Has ATPase activity.</text>
</comment>
<comment type="caution">
    <text evidence="12">The sequence shown here is derived from an EMBL/GenBank/DDBJ whole genome shotgun (WGS) entry which is preliminary data.</text>
</comment>
<keyword evidence="4" id="KW-0547">Nucleotide-binding</keyword>
<evidence type="ECO:0000256" key="3">
    <source>
        <dbReference type="ARBA" id="ARBA00022475"/>
    </source>
</evidence>
<gene>
    <name evidence="12" type="ORF">D8S82_16525</name>
</gene>
<evidence type="ECO:0000256" key="10">
    <source>
        <dbReference type="ARBA" id="ARBA00063837"/>
    </source>
</evidence>
<dbReference type="EMBL" id="VIFX01000020">
    <property type="protein sequence ID" value="TQR85465.1"/>
    <property type="molecule type" value="Genomic_DNA"/>
</dbReference>
<dbReference type="PANTHER" id="PTHR43166">
    <property type="entry name" value="AMINO ACID IMPORT ATP-BINDING PROTEIN"/>
    <property type="match status" value="1"/>
</dbReference>
<evidence type="ECO:0000256" key="6">
    <source>
        <dbReference type="ARBA" id="ARBA00022967"/>
    </source>
</evidence>
<evidence type="ECO:0000256" key="9">
    <source>
        <dbReference type="ARBA" id="ARBA00054718"/>
    </source>
</evidence>
<dbReference type="InterPro" id="IPR003593">
    <property type="entry name" value="AAA+_ATPase"/>
</dbReference>
<dbReference type="InterPro" id="IPR041701">
    <property type="entry name" value="MetN_ABC"/>
</dbReference>
<evidence type="ECO:0000259" key="11">
    <source>
        <dbReference type="PROSITE" id="PS50893"/>
    </source>
</evidence>
<dbReference type="PROSITE" id="PS00211">
    <property type="entry name" value="ABC_TRANSPORTER_1"/>
    <property type="match status" value="1"/>
</dbReference>
<proteinExistence type="inferred from homology"/>
<dbReference type="GO" id="GO:0016887">
    <property type="term" value="F:ATP hydrolysis activity"/>
    <property type="evidence" value="ECO:0007669"/>
    <property type="project" value="InterPro"/>
</dbReference>
<comment type="subunit">
    <text evidence="10">Homodimer. Forms a membrane-associated complex with FtsX.</text>
</comment>
<keyword evidence="6" id="KW-1278">Translocase</keyword>
<dbReference type="InterPro" id="IPR050086">
    <property type="entry name" value="MetN_ABC_transporter-like"/>
</dbReference>
<reference evidence="12 13" key="1">
    <citation type="submission" date="2018-10" db="EMBL/GenBank/DDBJ databases">
        <title>Draft genome of Mycobacterium hodleri strain B.</title>
        <authorList>
            <person name="Amande T.J."/>
            <person name="Mcgenity T.J."/>
        </authorList>
    </citation>
    <scope>NUCLEOTIDE SEQUENCE [LARGE SCALE GENOMIC DNA]</scope>
    <source>
        <strain evidence="12 13">B</strain>
    </source>
</reference>
<organism evidence="12 13">
    <name type="scientific">Mycolicibacterium hodleri</name>
    <dbReference type="NCBI Taxonomy" id="49897"/>
    <lineage>
        <taxon>Bacteria</taxon>
        <taxon>Bacillati</taxon>
        <taxon>Actinomycetota</taxon>
        <taxon>Actinomycetes</taxon>
        <taxon>Mycobacteriales</taxon>
        <taxon>Mycobacteriaceae</taxon>
        <taxon>Mycolicibacterium</taxon>
    </lineage>
</organism>
<dbReference type="InterPro" id="IPR017871">
    <property type="entry name" value="ABC_transporter-like_CS"/>
</dbReference>
<keyword evidence="7" id="KW-0029">Amino-acid transport</keyword>
<accession>A0A544VZR1</accession>
<protein>
    <submittedName>
        <fullName evidence="12">ATP-binding cassette domain-containing protein</fullName>
    </submittedName>
</protein>
<keyword evidence="5 12" id="KW-0067">ATP-binding</keyword>
<evidence type="ECO:0000256" key="5">
    <source>
        <dbReference type="ARBA" id="ARBA00022840"/>
    </source>
</evidence>
<dbReference type="FunFam" id="3.40.50.300:FF:000056">
    <property type="entry name" value="Cell division ATP-binding protein FtsE"/>
    <property type="match status" value="1"/>
</dbReference>
<name>A0A544VZR1_9MYCO</name>
<dbReference type="GO" id="GO:0006865">
    <property type="term" value="P:amino acid transport"/>
    <property type="evidence" value="ECO:0007669"/>
    <property type="project" value="UniProtKB-KW"/>
</dbReference>
<dbReference type="Pfam" id="PF00005">
    <property type="entry name" value="ABC_tran"/>
    <property type="match status" value="1"/>
</dbReference>
<evidence type="ECO:0000256" key="1">
    <source>
        <dbReference type="ARBA" id="ARBA00005417"/>
    </source>
</evidence>
<comment type="similarity">
    <text evidence="1">Belongs to the ABC transporter superfamily.</text>
</comment>
<dbReference type="SMART" id="SM00382">
    <property type="entry name" value="AAA"/>
    <property type="match status" value="1"/>
</dbReference>
<dbReference type="Gene3D" id="3.40.50.300">
    <property type="entry name" value="P-loop containing nucleotide triphosphate hydrolases"/>
    <property type="match status" value="1"/>
</dbReference>
<feature type="domain" description="ABC transporter" evidence="11">
    <location>
        <begin position="2"/>
        <end position="241"/>
    </location>
</feature>
<keyword evidence="2" id="KW-0813">Transport</keyword>
<evidence type="ECO:0000256" key="7">
    <source>
        <dbReference type="ARBA" id="ARBA00022970"/>
    </source>
</evidence>
<dbReference type="PROSITE" id="PS50893">
    <property type="entry name" value="ABC_TRANSPORTER_2"/>
    <property type="match status" value="1"/>
</dbReference>
<dbReference type="PANTHER" id="PTHR43166:SF30">
    <property type="entry name" value="METHIONINE IMPORT ATP-BINDING PROTEIN METN"/>
    <property type="match status" value="1"/>
</dbReference>
<evidence type="ECO:0000256" key="4">
    <source>
        <dbReference type="ARBA" id="ARBA00022741"/>
    </source>
</evidence>
<dbReference type="Proteomes" id="UP000315759">
    <property type="component" value="Unassembled WGS sequence"/>
</dbReference>
<dbReference type="InterPro" id="IPR027417">
    <property type="entry name" value="P-loop_NTPase"/>
</dbReference>
<evidence type="ECO:0000313" key="13">
    <source>
        <dbReference type="Proteomes" id="UP000315759"/>
    </source>
</evidence>
<dbReference type="GO" id="GO:0005886">
    <property type="term" value="C:plasma membrane"/>
    <property type="evidence" value="ECO:0007669"/>
    <property type="project" value="UniProtKB-ARBA"/>
</dbReference>
<dbReference type="AlphaFoldDB" id="A0A544VZR1"/>
<dbReference type="GO" id="GO:0005524">
    <property type="term" value="F:ATP binding"/>
    <property type="evidence" value="ECO:0007669"/>
    <property type="project" value="UniProtKB-KW"/>
</dbReference>
<dbReference type="SUPFAM" id="SSF52540">
    <property type="entry name" value="P-loop containing nucleoside triphosphate hydrolases"/>
    <property type="match status" value="1"/>
</dbReference>
<sequence length="329" mass="36052">MLELIDVTKTYRTKSRAITALDGLSLRVPERAIFGIAGRSGAGKSTLIRVVNALERPDVGQVLLDGEDLLRLPFKQLRNRRRKIGMIFQHFNLLHSQTVRENIEFPLRIAGTAKVQRRKRVDELVELVGLGDRVKNYPSQLSGGQKQRVGIARALAANPSVLLSDEATSALDSETTDQILELLLSINKELGLTIVLITHELELLRRSATHVAVLENGRLVEHGEVLDLIADVHSRLGRDLLPGFTDAPVAPGRVKVLITAVGSGRHEAMLADIALETGSRFDVVSGGVYEVSTRAVGRFELALDDTASLRRTLGALAERKSISVEFARE</sequence>
<dbReference type="CDD" id="cd03258">
    <property type="entry name" value="ABC_MetN_methionine_transporter"/>
    <property type="match status" value="1"/>
</dbReference>
<dbReference type="RefSeq" id="WP_142553124.1">
    <property type="nucleotide sequence ID" value="NZ_VIFX01000020.1"/>
</dbReference>
<evidence type="ECO:0000313" key="12">
    <source>
        <dbReference type="EMBL" id="TQR85465.1"/>
    </source>
</evidence>
<dbReference type="InterPro" id="IPR003439">
    <property type="entry name" value="ABC_transporter-like_ATP-bd"/>
</dbReference>
<keyword evidence="13" id="KW-1185">Reference proteome</keyword>
<evidence type="ECO:0000256" key="8">
    <source>
        <dbReference type="ARBA" id="ARBA00023136"/>
    </source>
</evidence>
<evidence type="ECO:0000256" key="2">
    <source>
        <dbReference type="ARBA" id="ARBA00022448"/>
    </source>
</evidence>
<keyword evidence="3" id="KW-1003">Cell membrane</keyword>